<reference evidence="6 8" key="2">
    <citation type="submission" date="2019-03" db="EMBL/GenBank/DDBJ databases">
        <title>Genomic Encyclopedia of Type Strains, Phase IV (KMG-IV): sequencing the most valuable type-strain genomes for metagenomic binning, comparative biology and taxonomic classification.</title>
        <authorList>
            <person name="Goeker M."/>
        </authorList>
    </citation>
    <scope>NUCLEOTIDE SEQUENCE [LARGE SCALE GENOMIC DNA]</scope>
    <source>
        <strain evidence="6 8">DSM 20580</strain>
    </source>
</reference>
<evidence type="ECO:0000313" key="8">
    <source>
        <dbReference type="Proteomes" id="UP000294641"/>
    </source>
</evidence>
<comment type="similarity">
    <text evidence="1">Belongs to the ATP-dependent AMP-binding enzyme family.</text>
</comment>
<keyword evidence="8" id="KW-1185">Reference proteome</keyword>
<dbReference type="Gene3D" id="3.40.50.12780">
    <property type="entry name" value="N-terminal domain of ligase-like"/>
    <property type="match status" value="1"/>
</dbReference>
<dbReference type="AlphaFoldDB" id="A0A8B4QA79"/>
<evidence type="ECO:0000256" key="1">
    <source>
        <dbReference type="ARBA" id="ARBA00006432"/>
    </source>
</evidence>
<evidence type="ECO:0000313" key="6">
    <source>
        <dbReference type="EMBL" id="TDR34977.1"/>
    </source>
</evidence>
<feature type="domain" description="AMP-dependent synthetase/ligase" evidence="3">
    <location>
        <begin position="9"/>
        <end position="356"/>
    </location>
</feature>
<keyword evidence="2 5" id="KW-0436">Ligase</keyword>
<dbReference type="InterPro" id="IPR000873">
    <property type="entry name" value="AMP-dep_synth/lig_dom"/>
</dbReference>
<evidence type="ECO:0000256" key="2">
    <source>
        <dbReference type="ARBA" id="ARBA00022598"/>
    </source>
</evidence>
<dbReference type="Pfam" id="PF13193">
    <property type="entry name" value="AMP-binding_C"/>
    <property type="match status" value="1"/>
</dbReference>
<dbReference type="PANTHER" id="PTHR43767:SF1">
    <property type="entry name" value="NONRIBOSOMAL PEPTIDE SYNTHASE PES1 (EUROFUNG)-RELATED"/>
    <property type="match status" value="1"/>
</dbReference>
<dbReference type="InterPro" id="IPR025110">
    <property type="entry name" value="AMP-bd_C"/>
</dbReference>
<dbReference type="Gene3D" id="3.30.300.30">
    <property type="match status" value="1"/>
</dbReference>
<dbReference type="NCBIfam" id="NF004837">
    <property type="entry name" value="PRK06187.1"/>
    <property type="match status" value="1"/>
</dbReference>
<comment type="caution">
    <text evidence="5">The sequence shown here is derived from an EMBL/GenBank/DDBJ whole genome shotgun (WGS) entry which is preliminary data.</text>
</comment>
<dbReference type="InterPro" id="IPR045851">
    <property type="entry name" value="AMP-bd_C_sf"/>
</dbReference>
<dbReference type="PANTHER" id="PTHR43767">
    <property type="entry name" value="LONG-CHAIN-FATTY-ACID--COA LIGASE"/>
    <property type="match status" value="1"/>
</dbReference>
<evidence type="ECO:0000313" key="7">
    <source>
        <dbReference type="Proteomes" id="UP000254330"/>
    </source>
</evidence>
<dbReference type="Pfam" id="PF00501">
    <property type="entry name" value="AMP-binding"/>
    <property type="match status" value="1"/>
</dbReference>
<dbReference type="SUPFAM" id="SSF56801">
    <property type="entry name" value="Acetyl-CoA synthetase-like"/>
    <property type="match status" value="1"/>
</dbReference>
<dbReference type="GO" id="GO:0004467">
    <property type="term" value="F:long-chain fatty acid-CoA ligase activity"/>
    <property type="evidence" value="ECO:0007669"/>
    <property type="project" value="UniProtKB-EC"/>
</dbReference>
<organism evidence="5 7">
    <name type="scientific">Kurthia zopfii</name>
    <dbReference type="NCBI Taxonomy" id="1650"/>
    <lineage>
        <taxon>Bacteria</taxon>
        <taxon>Bacillati</taxon>
        <taxon>Bacillota</taxon>
        <taxon>Bacilli</taxon>
        <taxon>Bacillales</taxon>
        <taxon>Caryophanaceae</taxon>
        <taxon>Kurthia</taxon>
    </lineage>
</organism>
<feature type="domain" description="AMP-binding enzyme C-terminal" evidence="4">
    <location>
        <begin position="406"/>
        <end position="481"/>
    </location>
</feature>
<dbReference type="InterPro" id="IPR050237">
    <property type="entry name" value="ATP-dep_AMP-bd_enzyme"/>
</dbReference>
<dbReference type="EC" id="6.2.1.3" evidence="5"/>
<dbReference type="InterPro" id="IPR042099">
    <property type="entry name" value="ANL_N_sf"/>
</dbReference>
<protein>
    <submittedName>
        <fullName evidence="6">Long-chain acyl-CoA synthetase</fullName>
    </submittedName>
    <submittedName>
        <fullName evidence="5">Long-chain-fatty-acid--CoA ligase</fullName>
        <ecNumber evidence="5">6.2.1.3</ecNumber>
    </submittedName>
</protein>
<dbReference type="EMBL" id="SNZG01000033">
    <property type="protein sequence ID" value="TDR34977.1"/>
    <property type="molecule type" value="Genomic_DNA"/>
</dbReference>
<evidence type="ECO:0000313" key="5">
    <source>
        <dbReference type="EMBL" id="STX09633.1"/>
    </source>
</evidence>
<reference evidence="5 7" key="1">
    <citation type="submission" date="2018-06" db="EMBL/GenBank/DDBJ databases">
        <authorList>
            <consortium name="Pathogen Informatics"/>
            <person name="Doyle S."/>
        </authorList>
    </citation>
    <scope>NUCLEOTIDE SEQUENCE [LARGE SCALE GENOMIC DNA]</scope>
    <source>
        <strain evidence="5 7">NCTC10597</strain>
    </source>
</reference>
<sequence>MVMIDVLKNHATEIGQQTMLVYEGNETTYAEFYEQAKSIASYLQSKSFQKDEIIAILMDNSDQFPIVYFAIQMAGYIAMPINTKLATPEIAYIIDNSNAKAIIFDEHLEQLIEPIQHPFQLKLKMTELAKLSTTGLDYSEPEIHADDVAVVMYTSGTTGKSKGVMLTHGNIYETARNWSVPMELTSKDRLFICTPLFHCAGAHVFMVPTFLNGATFIIESSFSPKNIIQKLSETEATFFFGVPSMYTLILNSEVDDFDVSNLRLFGYGAAPMPYELVKRLKDAYPKVKVQNFYGQTENSPAATSLLDEDALTKIGSVGKALMNTEVQISDGEGGVLPNGYVGEIIVKGPQVMKGYLNNPDETAFALRDGWLYTGDLGRMDDEGYLYIVDRKKDMIIRNGENIYPIEIEEVLFQMPEIFEAAVIGLPHAVYGEVPKAYVRVKEGKTLSEQQILDYCVTQLAKYKLPYDIEFIDELPRNASGKVLKHALKKQGGFI</sequence>
<dbReference type="PROSITE" id="PS00455">
    <property type="entry name" value="AMP_BINDING"/>
    <property type="match status" value="1"/>
</dbReference>
<name>A0A8B4QA79_9BACL</name>
<dbReference type="InterPro" id="IPR020845">
    <property type="entry name" value="AMP-binding_CS"/>
</dbReference>
<evidence type="ECO:0000259" key="4">
    <source>
        <dbReference type="Pfam" id="PF13193"/>
    </source>
</evidence>
<dbReference type="EMBL" id="UGNP01000001">
    <property type="protein sequence ID" value="STX09633.1"/>
    <property type="molecule type" value="Genomic_DNA"/>
</dbReference>
<accession>A0A8B4QA79</accession>
<dbReference type="FunFam" id="3.30.300.30:FF:000008">
    <property type="entry name" value="2,3-dihydroxybenzoate-AMP ligase"/>
    <property type="match status" value="1"/>
</dbReference>
<dbReference type="Proteomes" id="UP000294641">
    <property type="component" value="Unassembled WGS sequence"/>
</dbReference>
<dbReference type="CDD" id="cd17631">
    <property type="entry name" value="FACL_FadD13-like"/>
    <property type="match status" value="1"/>
</dbReference>
<dbReference type="OrthoDB" id="9803968at2"/>
<gene>
    <name evidence="5" type="primary">fadD_1</name>
    <name evidence="6" type="ORF">DFR61_13312</name>
    <name evidence="5" type="ORF">NCTC10597_01321</name>
</gene>
<dbReference type="Proteomes" id="UP000254330">
    <property type="component" value="Unassembled WGS sequence"/>
</dbReference>
<dbReference type="RefSeq" id="WP_109350423.1">
    <property type="nucleotide sequence ID" value="NZ_BJUE01000033.1"/>
</dbReference>
<evidence type="ECO:0000259" key="3">
    <source>
        <dbReference type="Pfam" id="PF00501"/>
    </source>
</evidence>
<proteinExistence type="inferred from homology"/>